<reference evidence="13 14" key="1">
    <citation type="journal article" date="2019" name="Nat. Plants">
        <title>Genome sequencing of Musa balbisiana reveals subgenome evolution and function divergence in polyploid bananas.</title>
        <authorList>
            <person name="Yao X."/>
        </authorList>
    </citation>
    <scope>NUCLEOTIDE SEQUENCE [LARGE SCALE GENOMIC DNA]</scope>
    <source>
        <strain evidence="14">cv. DH-PKW</strain>
        <tissue evidence="13">Leaves</tissue>
    </source>
</reference>
<name>A0A4S8J586_MUSBA</name>
<keyword evidence="7" id="KW-0863">Zinc-finger</keyword>
<evidence type="ECO:0000256" key="10">
    <source>
        <dbReference type="ARBA" id="ARBA00022989"/>
    </source>
</evidence>
<keyword evidence="5 12" id="KW-0812">Transmembrane</keyword>
<evidence type="ECO:0000256" key="7">
    <source>
        <dbReference type="ARBA" id="ARBA00022771"/>
    </source>
</evidence>
<evidence type="ECO:0000256" key="8">
    <source>
        <dbReference type="ARBA" id="ARBA00022786"/>
    </source>
</evidence>
<organism evidence="13 14">
    <name type="scientific">Musa balbisiana</name>
    <name type="common">Banana</name>
    <dbReference type="NCBI Taxonomy" id="52838"/>
    <lineage>
        <taxon>Eukaryota</taxon>
        <taxon>Viridiplantae</taxon>
        <taxon>Streptophyta</taxon>
        <taxon>Embryophyta</taxon>
        <taxon>Tracheophyta</taxon>
        <taxon>Spermatophyta</taxon>
        <taxon>Magnoliopsida</taxon>
        <taxon>Liliopsida</taxon>
        <taxon>Zingiberales</taxon>
        <taxon>Musaceae</taxon>
        <taxon>Musa</taxon>
    </lineage>
</organism>
<keyword evidence="9" id="KW-0862">Zinc</keyword>
<keyword evidence="10 12" id="KW-1133">Transmembrane helix</keyword>
<keyword evidence="14" id="KW-1185">Reference proteome</keyword>
<evidence type="ECO:0000313" key="14">
    <source>
        <dbReference type="Proteomes" id="UP000317650"/>
    </source>
</evidence>
<evidence type="ECO:0000256" key="6">
    <source>
        <dbReference type="ARBA" id="ARBA00022723"/>
    </source>
</evidence>
<feature type="transmembrane region" description="Helical" evidence="12">
    <location>
        <begin position="49"/>
        <end position="69"/>
    </location>
</feature>
<dbReference type="AlphaFoldDB" id="A0A4S8J586"/>
<evidence type="ECO:0000256" key="1">
    <source>
        <dbReference type="ARBA" id="ARBA00000900"/>
    </source>
</evidence>
<evidence type="ECO:0000256" key="4">
    <source>
        <dbReference type="ARBA" id="ARBA00022679"/>
    </source>
</evidence>
<feature type="transmembrane region" description="Helical" evidence="12">
    <location>
        <begin position="81"/>
        <end position="101"/>
    </location>
</feature>
<keyword evidence="8" id="KW-0833">Ubl conjugation pathway</keyword>
<evidence type="ECO:0000256" key="12">
    <source>
        <dbReference type="SAM" id="Phobius"/>
    </source>
</evidence>
<evidence type="ECO:0000256" key="9">
    <source>
        <dbReference type="ARBA" id="ARBA00022833"/>
    </source>
</evidence>
<evidence type="ECO:0000256" key="11">
    <source>
        <dbReference type="ARBA" id="ARBA00023136"/>
    </source>
</evidence>
<dbReference type="EMBL" id="PYDT01000007">
    <property type="protein sequence ID" value="THU56637.1"/>
    <property type="molecule type" value="Genomic_DNA"/>
</dbReference>
<evidence type="ECO:0000313" key="13">
    <source>
        <dbReference type="EMBL" id="THU56637.1"/>
    </source>
</evidence>
<accession>A0A4S8J586</accession>
<evidence type="ECO:0000256" key="2">
    <source>
        <dbReference type="ARBA" id="ARBA00004141"/>
    </source>
</evidence>
<gene>
    <name evidence="13" type="ORF">C4D60_Mb11t19340</name>
</gene>
<dbReference type="GO" id="GO:0061630">
    <property type="term" value="F:ubiquitin protein ligase activity"/>
    <property type="evidence" value="ECO:0007669"/>
    <property type="project" value="UniProtKB-EC"/>
</dbReference>
<dbReference type="Proteomes" id="UP000317650">
    <property type="component" value="Chromosome 11"/>
</dbReference>
<protein>
    <recommendedName>
        <fullName evidence="3">RING-type E3 ubiquitin transferase</fullName>
        <ecNumber evidence="3">2.3.2.27</ecNumber>
    </recommendedName>
</protein>
<proteinExistence type="predicted"/>
<dbReference type="GO" id="GO:0016020">
    <property type="term" value="C:membrane"/>
    <property type="evidence" value="ECO:0007669"/>
    <property type="project" value="UniProtKB-SubCell"/>
</dbReference>
<evidence type="ECO:0000256" key="5">
    <source>
        <dbReference type="ARBA" id="ARBA00022692"/>
    </source>
</evidence>
<dbReference type="GO" id="GO:0006511">
    <property type="term" value="P:ubiquitin-dependent protein catabolic process"/>
    <property type="evidence" value="ECO:0007669"/>
    <property type="project" value="TreeGrafter"/>
</dbReference>
<keyword evidence="4" id="KW-0808">Transferase</keyword>
<comment type="caution">
    <text evidence="13">The sequence shown here is derived from an EMBL/GenBank/DDBJ whole genome shotgun (WGS) entry which is preliminary data.</text>
</comment>
<dbReference type="PANTHER" id="PTHR45977:SF28">
    <property type="entry name" value="OS02G0674700 PROTEIN"/>
    <property type="match status" value="1"/>
</dbReference>
<comment type="catalytic activity">
    <reaction evidence="1">
        <text>S-ubiquitinyl-[E2 ubiquitin-conjugating enzyme]-L-cysteine + [acceptor protein]-L-lysine = [E2 ubiquitin-conjugating enzyme]-L-cysteine + N(6)-ubiquitinyl-[acceptor protein]-L-lysine.</text>
        <dbReference type="EC" id="2.3.2.27"/>
    </reaction>
</comment>
<evidence type="ECO:0000256" key="3">
    <source>
        <dbReference type="ARBA" id="ARBA00012483"/>
    </source>
</evidence>
<dbReference type="EC" id="2.3.2.27" evidence="3"/>
<dbReference type="GO" id="GO:0016567">
    <property type="term" value="P:protein ubiquitination"/>
    <property type="evidence" value="ECO:0007669"/>
    <property type="project" value="TreeGrafter"/>
</dbReference>
<comment type="subcellular location">
    <subcellularLocation>
        <location evidence="2">Membrane</location>
        <topology evidence="2">Multi-pass membrane protein</topology>
    </subcellularLocation>
</comment>
<keyword evidence="11 12" id="KW-0472">Membrane</keyword>
<dbReference type="STRING" id="52838.A0A4S8J586"/>
<dbReference type="PANTHER" id="PTHR45977">
    <property type="entry name" value="TARGET OF ERK KINASE MPK-1"/>
    <property type="match status" value="1"/>
</dbReference>
<keyword evidence="6" id="KW-0479">Metal-binding</keyword>
<sequence>MSMTTRPPSPGRGAGIDRTPLLGVAHRSGWSASLRGSARFLRRTSGRRMIRAPSVNLTFIGIVVGVLILSWHDTQSMPFRLWIFGYVLQCVLHMVCVCVGYRRRHPPEGAVVDVEVGGGRAQIHRGRWKNLMTMSRTKTMIGLGASEQDVHQLPKYKFHKVGDSEKLEMSGPSGGIMTECGSDPLVQHVLLAEDAECCICLWSCANCLVVTISIVPA</sequence>
<dbReference type="GO" id="GO:0000325">
    <property type="term" value="C:plant-type vacuole"/>
    <property type="evidence" value="ECO:0007669"/>
    <property type="project" value="TreeGrafter"/>
</dbReference>
<dbReference type="GO" id="GO:0008270">
    <property type="term" value="F:zinc ion binding"/>
    <property type="evidence" value="ECO:0007669"/>
    <property type="project" value="UniProtKB-KW"/>
</dbReference>